<dbReference type="Proteomes" id="UP000299102">
    <property type="component" value="Unassembled WGS sequence"/>
</dbReference>
<dbReference type="EMBL" id="BGZK01001168">
    <property type="protein sequence ID" value="GBP73284.1"/>
    <property type="molecule type" value="Genomic_DNA"/>
</dbReference>
<gene>
    <name evidence="2" type="ORF">EVAR_54778_1</name>
</gene>
<evidence type="ECO:0000313" key="3">
    <source>
        <dbReference type="Proteomes" id="UP000299102"/>
    </source>
</evidence>
<feature type="compositionally biased region" description="Low complexity" evidence="1">
    <location>
        <begin position="1"/>
        <end position="17"/>
    </location>
</feature>
<name>A0A4C1YE69_EUMVA</name>
<keyword evidence="3" id="KW-1185">Reference proteome</keyword>
<proteinExistence type="predicted"/>
<evidence type="ECO:0000256" key="1">
    <source>
        <dbReference type="SAM" id="MobiDB-lite"/>
    </source>
</evidence>
<evidence type="ECO:0000313" key="2">
    <source>
        <dbReference type="EMBL" id="GBP73284.1"/>
    </source>
</evidence>
<protein>
    <submittedName>
        <fullName evidence="2">Uncharacterized protein</fullName>
    </submittedName>
</protein>
<accession>A0A4C1YE69</accession>
<sequence length="86" mass="9630">MVSSRLTSAANASARSSSVDEIRVSEPERIKFYSDNESIDRYDISNSDSSFHTSDATLICRSRVLLSRHEDGWWRPPARVGPAWAA</sequence>
<feature type="region of interest" description="Disordered" evidence="1">
    <location>
        <begin position="1"/>
        <end position="20"/>
    </location>
</feature>
<dbReference type="AlphaFoldDB" id="A0A4C1YE69"/>
<organism evidence="2 3">
    <name type="scientific">Eumeta variegata</name>
    <name type="common">Bagworm moth</name>
    <name type="synonym">Eumeta japonica</name>
    <dbReference type="NCBI Taxonomy" id="151549"/>
    <lineage>
        <taxon>Eukaryota</taxon>
        <taxon>Metazoa</taxon>
        <taxon>Ecdysozoa</taxon>
        <taxon>Arthropoda</taxon>
        <taxon>Hexapoda</taxon>
        <taxon>Insecta</taxon>
        <taxon>Pterygota</taxon>
        <taxon>Neoptera</taxon>
        <taxon>Endopterygota</taxon>
        <taxon>Lepidoptera</taxon>
        <taxon>Glossata</taxon>
        <taxon>Ditrysia</taxon>
        <taxon>Tineoidea</taxon>
        <taxon>Psychidae</taxon>
        <taxon>Oiketicinae</taxon>
        <taxon>Eumeta</taxon>
    </lineage>
</organism>
<comment type="caution">
    <text evidence="2">The sequence shown here is derived from an EMBL/GenBank/DDBJ whole genome shotgun (WGS) entry which is preliminary data.</text>
</comment>
<reference evidence="2 3" key="1">
    <citation type="journal article" date="2019" name="Commun. Biol.">
        <title>The bagworm genome reveals a unique fibroin gene that provides high tensile strength.</title>
        <authorList>
            <person name="Kono N."/>
            <person name="Nakamura H."/>
            <person name="Ohtoshi R."/>
            <person name="Tomita M."/>
            <person name="Numata K."/>
            <person name="Arakawa K."/>
        </authorList>
    </citation>
    <scope>NUCLEOTIDE SEQUENCE [LARGE SCALE GENOMIC DNA]</scope>
</reference>